<reference evidence="1 2" key="1">
    <citation type="submission" date="2023-02" db="EMBL/GenBank/DDBJ databases">
        <title>Genome sequence of Sphingobacterium sp. KACC 22765.</title>
        <authorList>
            <person name="Kim S."/>
            <person name="Heo J."/>
            <person name="Kwon S.-W."/>
        </authorList>
    </citation>
    <scope>NUCLEOTIDE SEQUENCE [LARGE SCALE GENOMIC DNA]</scope>
    <source>
        <strain evidence="1 2">KACC 22765</strain>
    </source>
</reference>
<sequence>MHHVEYEECYITLLNEEEILNPFLVLDEMFAGIASAESLSDELYEIFNIGIRRNHWIKYESPFILYRKYKRLVRLIETGWVLAKIRPDNSTHEKFLIPYDKALKSFPSRISPDKRVDPNGDPYKILVEVYINGTMDLMIGTLYELLYYGLDPSCARIPLNFESYHVITVQNLNLLIHALFNIYSQEKETILQLDEIKTLSMELKTFKDRVYMYNYHDDITHVFRSSPKKKLLDAINISKHVLGTNGFWKLYGNPANMLHYYHDFLFLLDYFAEHYQEAIYAGADITAPWNYPSEKHLNKIRSSYKWSKRPWKYLDDRFKEKNIAEWRKHLESCLEDVLSNKSIFTSFDRDYTSLFDFLTMLVEFVEIRQYEPAIE</sequence>
<organism evidence="1 2">
    <name type="scientific">Sphingobacterium oryzagri</name>
    <dbReference type="NCBI Taxonomy" id="3025669"/>
    <lineage>
        <taxon>Bacteria</taxon>
        <taxon>Pseudomonadati</taxon>
        <taxon>Bacteroidota</taxon>
        <taxon>Sphingobacteriia</taxon>
        <taxon>Sphingobacteriales</taxon>
        <taxon>Sphingobacteriaceae</taxon>
        <taxon>Sphingobacterium</taxon>
    </lineage>
</organism>
<keyword evidence="2" id="KW-1185">Reference proteome</keyword>
<dbReference type="EMBL" id="CP117880">
    <property type="protein sequence ID" value="WDF69593.1"/>
    <property type="molecule type" value="Genomic_DNA"/>
</dbReference>
<name>A0ABY7WK92_9SPHI</name>
<gene>
    <name evidence="1" type="ORF">PQ465_04245</name>
</gene>
<dbReference type="Proteomes" id="UP001221558">
    <property type="component" value="Chromosome"/>
</dbReference>
<accession>A0ABY7WK92</accession>
<evidence type="ECO:0000313" key="1">
    <source>
        <dbReference type="EMBL" id="WDF69593.1"/>
    </source>
</evidence>
<evidence type="ECO:0000313" key="2">
    <source>
        <dbReference type="Proteomes" id="UP001221558"/>
    </source>
</evidence>
<proteinExistence type="predicted"/>
<protein>
    <submittedName>
        <fullName evidence="1">Uncharacterized protein</fullName>
    </submittedName>
</protein>
<dbReference type="RefSeq" id="WP_274268307.1">
    <property type="nucleotide sequence ID" value="NZ_CP117880.1"/>
</dbReference>